<dbReference type="InterPro" id="IPR005467">
    <property type="entry name" value="His_kinase_dom"/>
</dbReference>
<dbReference type="InterPro" id="IPR003594">
    <property type="entry name" value="HATPase_dom"/>
</dbReference>
<dbReference type="GO" id="GO:0016301">
    <property type="term" value="F:kinase activity"/>
    <property type="evidence" value="ECO:0007669"/>
    <property type="project" value="UniProtKB-KW"/>
</dbReference>
<organism evidence="9 10">
    <name type="scientific">Jatrophihabitans telluris</name>
    <dbReference type="NCBI Taxonomy" id="2038343"/>
    <lineage>
        <taxon>Bacteria</taxon>
        <taxon>Bacillati</taxon>
        <taxon>Actinomycetota</taxon>
        <taxon>Actinomycetes</taxon>
        <taxon>Jatrophihabitantales</taxon>
        <taxon>Jatrophihabitantaceae</taxon>
        <taxon>Jatrophihabitans</taxon>
    </lineage>
</organism>
<dbReference type="Pfam" id="PF08448">
    <property type="entry name" value="PAS_4"/>
    <property type="match status" value="1"/>
</dbReference>
<name>A0ABY4R3Q7_9ACTN</name>
<dbReference type="Pfam" id="PF02518">
    <property type="entry name" value="HATPase_c"/>
    <property type="match status" value="1"/>
</dbReference>
<keyword evidence="3" id="KW-0597">Phosphoprotein</keyword>
<dbReference type="EMBL" id="CP097332">
    <property type="protein sequence ID" value="UQX89811.1"/>
    <property type="molecule type" value="Genomic_DNA"/>
</dbReference>
<dbReference type="SMART" id="SM00387">
    <property type="entry name" value="HATPase_c"/>
    <property type="match status" value="1"/>
</dbReference>
<reference evidence="9" key="2">
    <citation type="submission" date="2022-05" db="EMBL/GenBank/DDBJ databases">
        <authorList>
            <person name="Kim J.-S."/>
            <person name="Lee K."/>
            <person name="Suh M."/>
            <person name="Eom M."/>
            <person name="Kim J.-S."/>
            <person name="Kim D.-S."/>
            <person name="Ko S.-H."/>
            <person name="Shin Y."/>
            <person name="Lee J.-S."/>
        </authorList>
    </citation>
    <scope>NUCLEOTIDE SEQUENCE</scope>
    <source>
        <strain evidence="9">N237</strain>
    </source>
</reference>
<evidence type="ECO:0000313" key="10">
    <source>
        <dbReference type="Proteomes" id="UP001056336"/>
    </source>
</evidence>
<dbReference type="Gene3D" id="3.30.565.10">
    <property type="entry name" value="Histidine kinase-like ATPase, C-terminal domain"/>
    <property type="match status" value="1"/>
</dbReference>
<evidence type="ECO:0000259" key="8">
    <source>
        <dbReference type="PROSITE" id="PS50109"/>
    </source>
</evidence>
<keyword evidence="4" id="KW-0808">Transferase</keyword>
<dbReference type="InterPro" id="IPR038424">
    <property type="entry name" value="H_kinase_PdtaS_GAF_sf"/>
</dbReference>
<evidence type="ECO:0000256" key="1">
    <source>
        <dbReference type="ARBA" id="ARBA00000085"/>
    </source>
</evidence>
<dbReference type="PANTHER" id="PTHR41523">
    <property type="entry name" value="TWO-COMPONENT SYSTEM SENSOR PROTEIN"/>
    <property type="match status" value="1"/>
</dbReference>
<dbReference type="Pfam" id="PF12282">
    <property type="entry name" value="GAF_PdtaS"/>
    <property type="match status" value="1"/>
</dbReference>
<keyword evidence="10" id="KW-1185">Reference proteome</keyword>
<dbReference type="InterPro" id="IPR011495">
    <property type="entry name" value="Sig_transdc_His_kin_sub2_dim/P"/>
</dbReference>
<dbReference type="Proteomes" id="UP001056336">
    <property type="component" value="Chromosome"/>
</dbReference>
<accession>A0ABY4R3Q7</accession>
<dbReference type="CDD" id="cd00130">
    <property type="entry name" value="PAS"/>
    <property type="match status" value="1"/>
</dbReference>
<dbReference type="SUPFAM" id="SSF55785">
    <property type="entry name" value="PYP-like sensor domain (PAS domain)"/>
    <property type="match status" value="1"/>
</dbReference>
<proteinExistence type="predicted"/>
<dbReference type="InterPro" id="IPR035965">
    <property type="entry name" value="PAS-like_dom_sf"/>
</dbReference>
<dbReference type="PANTHER" id="PTHR41523:SF8">
    <property type="entry name" value="ETHYLENE RESPONSE SENSOR PROTEIN"/>
    <property type="match status" value="1"/>
</dbReference>
<dbReference type="RefSeq" id="WP_249773707.1">
    <property type="nucleotide sequence ID" value="NZ_CP097332.1"/>
</dbReference>
<dbReference type="InterPro" id="IPR036890">
    <property type="entry name" value="HATPase_C_sf"/>
</dbReference>
<dbReference type="Gene3D" id="3.30.450.280">
    <property type="entry name" value="GAF domain"/>
    <property type="match status" value="1"/>
</dbReference>
<feature type="domain" description="Histidine kinase" evidence="8">
    <location>
        <begin position="301"/>
        <end position="497"/>
    </location>
</feature>
<dbReference type="Pfam" id="PF07568">
    <property type="entry name" value="HisKA_2"/>
    <property type="match status" value="1"/>
</dbReference>
<keyword evidence="7" id="KW-0067">ATP-binding</keyword>
<keyword evidence="5" id="KW-0547">Nucleotide-binding</keyword>
<dbReference type="InterPro" id="IPR013656">
    <property type="entry name" value="PAS_4"/>
</dbReference>
<protein>
    <recommendedName>
        <fullName evidence="2">histidine kinase</fullName>
        <ecNumber evidence="2">2.7.13.3</ecNumber>
    </recommendedName>
</protein>
<sequence>MSALSDLLAAHTTLDAEQTAHLQRLVAEWQLLSDLSFADLLLWVPMNEQADDGGTEFLCAAQCRPTTGPTAYLHDWVGQRLSGQKASALRVAMTESRIFRESDPDWEGDTPIRREAIPILFNGAAVAVLGRDSNLTSVRSPSQLELAYLQSAADLASMVAAGAFPGPATDREEAAGPRVGDGMVRVDDRGAVLYASPNASSAFRRLGFTGNLLGSPLASAVAELARDPFDAADLEEMLIQALAGGHPFSREVDGGGAIVQFRAIPLHPRGQSLGALVLLQDVTELRRRDRQIMSKDATIREIHHRVKNNLQTVAALLRLQSRRLANPEARTALEESMRRVSSIALVHETLSSAIDEAVDFDEVVDRLLDMLVDVTGAVGRVLVRRIGSFGELPAELATPLVMVLTELVGNAVEHGFAGDRSGSVEVSGRRSRGTLLVTVTDDGVGLPDGFSIGSTDRLGLQIVRTLVDAELDAVLELTGRDDGRGGTSATVRIPLSRKDRGSLA</sequence>
<reference evidence="9" key="1">
    <citation type="journal article" date="2018" name="Int. J. Syst. Evol. Microbiol.">
        <title>Jatrophihabitans telluris sp. nov., isolated from sediment soil of lava forest wetlands and the emended description of the genus Jatrophihabitans.</title>
        <authorList>
            <person name="Lee K.C."/>
            <person name="Suh M.K."/>
            <person name="Eom M.K."/>
            <person name="Kim K.K."/>
            <person name="Kim J.S."/>
            <person name="Kim D.S."/>
            <person name="Ko S.H."/>
            <person name="Shin Y.K."/>
            <person name="Lee J.S."/>
        </authorList>
    </citation>
    <scope>NUCLEOTIDE SEQUENCE</scope>
    <source>
        <strain evidence="9">N237</strain>
    </source>
</reference>
<evidence type="ECO:0000256" key="3">
    <source>
        <dbReference type="ARBA" id="ARBA00022553"/>
    </source>
</evidence>
<dbReference type="EC" id="2.7.13.3" evidence="2"/>
<dbReference type="InterPro" id="IPR000014">
    <property type="entry name" value="PAS"/>
</dbReference>
<evidence type="ECO:0000256" key="6">
    <source>
        <dbReference type="ARBA" id="ARBA00022777"/>
    </source>
</evidence>
<dbReference type="InterPro" id="IPR022066">
    <property type="entry name" value="PdtaS_GAF"/>
</dbReference>
<dbReference type="Gene3D" id="3.30.450.20">
    <property type="entry name" value="PAS domain"/>
    <property type="match status" value="1"/>
</dbReference>
<keyword evidence="6 9" id="KW-0418">Kinase</keyword>
<evidence type="ECO:0000256" key="2">
    <source>
        <dbReference type="ARBA" id="ARBA00012438"/>
    </source>
</evidence>
<evidence type="ECO:0000256" key="4">
    <source>
        <dbReference type="ARBA" id="ARBA00022679"/>
    </source>
</evidence>
<dbReference type="PROSITE" id="PS50109">
    <property type="entry name" value="HIS_KIN"/>
    <property type="match status" value="1"/>
</dbReference>
<dbReference type="SUPFAM" id="SSF55874">
    <property type="entry name" value="ATPase domain of HSP90 chaperone/DNA topoisomerase II/histidine kinase"/>
    <property type="match status" value="1"/>
</dbReference>
<comment type="catalytic activity">
    <reaction evidence="1">
        <text>ATP + protein L-histidine = ADP + protein N-phospho-L-histidine.</text>
        <dbReference type="EC" id="2.7.13.3"/>
    </reaction>
</comment>
<evidence type="ECO:0000256" key="7">
    <source>
        <dbReference type="ARBA" id="ARBA00022840"/>
    </source>
</evidence>
<evidence type="ECO:0000313" key="9">
    <source>
        <dbReference type="EMBL" id="UQX89811.1"/>
    </source>
</evidence>
<gene>
    <name evidence="9" type="ORF">M6D93_07355</name>
</gene>
<evidence type="ECO:0000256" key="5">
    <source>
        <dbReference type="ARBA" id="ARBA00022741"/>
    </source>
</evidence>